<dbReference type="AlphaFoldDB" id="A0A0B5DA25"/>
<dbReference type="Proteomes" id="UP000031526">
    <property type="component" value="Chromosome"/>
</dbReference>
<dbReference type="HOGENOM" id="CLU_2025473_0_0_11"/>
<keyword evidence="4" id="KW-1185">Reference proteome</keyword>
<dbReference type="Proteomes" id="UP000325763">
    <property type="component" value="Chromosome"/>
</dbReference>
<evidence type="ECO:0000313" key="5">
    <source>
        <dbReference type="Proteomes" id="UP000325763"/>
    </source>
</evidence>
<name>A0A0B5DA25_9ACTN</name>
<evidence type="ECO:0000313" key="4">
    <source>
        <dbReference type="Proteomes" id="UP000031526"/>
    </source>
</evidence>
<evidence type="ECO:0000256" key="1">
    <source>
        <dbReference type="SAM" id="MobiDB-lite"/>
    </source>
</evidence>
<proteinExistence type="predicted"/>
<feature type="region of interest" description="Disordered" evidence="1">
    <location>
        <begin position="1"/>
        <end position="20"/>
    </location>
</feature>
<evidence type="ECO:0000313" key="2">
    <source>
        <dbReference type="EMBL" id="AJE40433.1"/>
    </source>
</evidence>
<gene>
    <name evidence="3" type="ORF">CP978_10855</name>
    <name evidence="2" type="ORF">SNOD_10515</name>
</gene>
<protein>
    <submittedName>
        <fullName evidence="2">Uncharacterized protein</fullName>
    </submittedName>
</protein>
<reference evidence="3 5" key="3">
    <citation type="submission" date="2017-09" db="EMBL/GenBank/DDBJ databases">
        <title>Streptomyces genome completion.</title>
        <authorList>
            <person name="Lee N."/>
            <person name="Cho B.-K."/>
        </authorList>
    </citation>
    <scope>NUCLEOTIDE SEQUENCE [LARGE SCALE GENOMIC DNA]</scope>
    <source>
        <strain evidence="3 5">ATCC 14899</strain>
    </source>
</reference>
<sequence length="122" mass="11605">MVKSRAGAGPRRSAHYRGAAVQGGRDARVCSDDDVLRVTSGTAVVRGSAATVRLGVGGTVLVAVSSPGRGVTVAPRRRSVGMGAGVVVAGTGVAVAGAGVVVAGGGGARGTVGVRGADGADR</sequence>
<accession>A0A0B5DA25</accession>
<organism evidence="2 4">
    <name type="scientific">Streptomyces nodosus</name>
    <dbReference type="NCBI Taxonomy" id="40318"/>
    <lineage>
        <taxon>Bacteria</taxon>
        <taxon>Bacillati</taxon>
        <taxon>Actinomycetota</taxon>
        <taxon>Actinomycetes</taxon>
        <taxon>Kitasatosporales</taxon>
        <taxon>Streptomycetaceae</taxon>
        <taxon>Streptomyces</taxon>
    </lineage>
</organism>
<dbReference type="EMBL" id="CP023747">
    <property type="protein sequence ID" value="QEV38999.1"/>
    <property type="molecule type" value="Genomic_DNA"/>
</dbReference>
<reference evidence="2 4" key="2">
    <citation type="journal article" date="2016" name="Appl. Microbiol. Biotechnol.">
        <title>Exploiting the genome sequence of Streptomyces nodosus for enhanced antibiotic production.</title>
        <authorList>
            <person name="Sweeney P."/>
            <person name="Murphy C.D."/>
            <person name="Caffrey P."/>
        </authorList>
    </citation>
    <scope>NUCLEOTIDE SEQUENCE [LARGE SCALE GENOMIC DNA]</scope>
    <source>
        <strain evidence="2 4">ATCC 14899</strain>
    </source>
</reference>
<reference evidence="4" key="1">
    <citation type="submission" date="2014-09" db="EMBL/GenBank/DDBJ databases">
        <title>Sequence of the Streptomyces nodosus genome.</title>
        <authorList>
            <person name="Sweeney P."/>
            <person name="Stephens N."/>
            <person name="Murphy C."/>
            <person name="Caffrey P."/>
        </authorList>
    </citation>
    <scope>NUCLEOTIDE SEQUENCE [LARGE SCALE GENOMIC DNA]</scope>
    <source>
        <strain evidence="4">ATCC 14899</strain>
    </source>
</reference>
<dbReference type="EMBL" id="CP009313">
    <property type="protein sequence ID" value="AJE40433.1"/>
    <property type="molecule type" value="Genomic_DNA"/>
</dbReference>
<dbReference type="KEGG" id="snq:CP978_10855"/>
<evidence type="ECO:0000313" key="3">
    <source>
        <dbReference type="EMBL" id="QEV38999.1"/>
    </source>
</evidence>